<dbReference type="SUPFAM" id="SSF52833">
    <property type="entry name" value="Thioredoxin-like"/>
    <property type="match status" value="1"/>
</dbReference>
<organism evidence="3 4">
    <name type="scientific">Mesorhizobium qingshengii</name>
    <dbReference type="NCBI Taxonomy" id="1165689"/>
    <lineage>
        <taxon>Bacteria</taxon>
        <taxon>Pseudomonadati</taxon>
        <taxon>Pseudomonadota</taxon>
        <taxon>Alphaproteobacteria</taxon>
        <taxon>Hyphomicrobiales</taxon>
        <taxon>Phyllobacteriaceae</taxon>
        <taxon>Mesorhizobium</taxon>
    </lineage>
</organism>
<accession>A0A1G5WIC1</accession>
<dbReference type="CDD" id="cd02966">
    <property type="entry name" value="TlpA_like_family"/>
    <property type="match status" value="1"/>
</dbReference>
<name>A0A1G5WIC1_9HYPH</name>
<dbReference type="EMBL" id="FMXM01000004">
    <property type="protein sequence ID" value="SDA57931.1"/>
    <property type="molecule type" value="Genomic_DNA"/>
</dbReference>
<dbReference type="InterPro" id="IPR013766">
    <property type="entry name" value="Thioredoxin_domain"/>
</dbReference>
<dbReference type="Gene3D" id="3.40.30.10">
    <property type="entry name" value="Glutaredoxin"/>
    <property type="match status" value="1"/>
</dbReference>
<dbReference type="STRING" id="1165689.SAMN02927914_01365"/>
<dbReference type="PANTHER" id="PTHR42852">
    <property type="entry name" value="THIOL:DISULFIDE INTERCHANGE PROTEIN DSBE"/>
    <property type="match status" value="1"/>
</dbReference>
<gene>
    <name evidence="3" type="ORF">SAMN02927914_01365</name>
</gene>
<evidence type="ECO:0000256" key="1">
    <source>
        <dbReference type="SAM" id="Phobius"/>
    </source>
</evidence>
<feature type="domain" description="Thioredoxin" evidence="2">
    <location>
        <begin position="91"/>
        <end position="248"/>
    </location>
</feature>
<proteinExistence type="predicted"/>
<dbReference type="InterPro" id="IPR000866">
    <property type="entry name" value="AhpC/TSA"/>
</dbReference>
<dbReference type="GO" id="GO:0016209">
    <property type="term" value="F:antioxidant activity"/>
    <property type="evidence" value="ECO:0007669"/>
    <property type="project" value="InterPro"/>
</dbReference>
<dbReference type="Proteomes" id="UP000198588">
    <property type="component" value="Unassembled WGS sequence"/>
</dbReference>
<evidence type="ECO:0000259" key="2">
    <source>
        <dbReference type="PROSITE" id="PS51352"/>
    </source>
</evidence>
<dbReference type="InterPro" id="IPR050553">
    <property type="entry name" value="Thioredoxin_ResA/DsbE_sf"/>
</dbReference>
<evidence type="ECO:0000313" key="4">
    <source>
        <dbReference type="Proteomes" id="UP000198588"/>
    </source>
</evidence>
<keyword evidence="1" id="KW-1133">Transmembrane helix</keyword>
<dbReference type="GO" id="GO:0016491">
    <property type="term" value="F:oxidoreductase activity"/>
    <property type="evidence" value="ECO:0007669"/>
    <property type="project" value="InterPro"/>
</dbReference>
<keyword evidence="1" id="KW-0472">Membrane</keyword>
<dbReference type="PANTHER" id="PTHR42852:SF17">
    <property type="entry name" value="THIOREDOXIN-LIKE PROTEIN HI_1115"/>
    <property type="match status" value="1"/>
</dbReference>
<dbReference type="OrthoDB" id="9809746at2"/>
<dbReference type="Pfam" id="PF00578">
    <property type="entry name" value="AhpC-TSA"/>
    <property type="match status" value="1"/>
</dbReference>
<dbReference type="PROSITE" id="PS51352">
    <property type="entry name" value="THIOREDOXIN_2"/>
    <property type="match status" value="1"/>
</dbReference>
<dbReference type="AlphaFoldDB" id="A0A1G5WIC1"/>
<sequence length="269" mass="29357">MTIGLILASLSLATGAGTIASYYPKMQSNQATLLPRRQQALMVLALLLAISAFFLQPGIVGYVLGALAIVPAALFLLGTSTSGLPSLQPAVSVGALAPDFSAIDAEGMPFHLSNLRGEPVLIKFFRGYWCPYCIAELKQLDDSAKEFAALGIKLVALSSDRVDELRPFKQKQNWDITLLADPELVVHRQYRVEFRKFSPKRGPFRDLAIPTTILIDRDGRVLLLEQTSDFRVRPQASMILAKAKALLATNERQFDHAASCDVCAAIDPT</sequence>
<evidence type="ECO:0000313" key="3">
    <source>
        <dbReference type="EMBL" id="SDA57931.1"/>
    </source>
</evidence>
<reference evidence="3 4" key="1">
    <citation type="submission" date="2016-10" db="EMBL/GenBank/DDBJ databases">
        <authorList>
            <person name="de Groot N.N."/>
        </authorList>
    </citation>
    <scope>NUCLEOTIDE SEQUENCE [LARGE SCALE GENOMIC DNA]</scope>
    <source>
        <strain evidence="3 4">CGMCC 1.12097</strain>
    </source>
</reference>
<feature type="transmembrane region" description="Helical" evidence="1">
    <location>
        <begin position="39"/>
        <end position="55"/>
    </location>
</feature>
<keyword evidence="1" id="KW-0812">Transmembrane</keyword>
<protein>
    <submittedName>
        <fullName evidence="3">Peroxiredoxin</fullName>
    </submittedName>
</protein>
<dbReference type="InterPro" id="IPR036249">
    <property type="entry name" value="Thioredoxin-like_sf"/>
</dbReference>
<dbReference type="RefSeq" id="WP_091576280.1">
    <property type="nucleotide sequence ID" value="NZ_FMXM01000004.1"/>
</dbReference>